<dbReference type="AlphaFoldDB" id="A0A382GWN1"/>
<sequence>MIITNITSFINKAKMKKKSGKKVQPVSKTHKAKELDDGTKFRKVVKDRRQHSKEGDGR</sequence>
<feature type="region of interest" description="Disordered" evidence="1">
    <location>
        <begin position="16"/>
        <end position="58"/>
    </location>
</feature>
<feature type="compositionally biased region" description="Basic residues" evidence="1">
    <location>
        <begin position="41"/>
        <end position="51"/>
    </location>
</feature>
<evidence type="ECO:0000313" key="2">
    <source>
        <dbReference type="EMBL" id="SVB79304.1"/>
    </source>
</evidence>
<feature type="non-terminal residue" evidence="2">
    <location>
        <position position="58"/>
    </location>
</feature>
<accession>A0A382GWN1</accession>
<organism evidence="2">
    <name type="scientific">marine metagenome</name>
    <dbReference type="NCBI Taxonomy" id="408172"/>
    <lineage>
        <taxon>unclassified sequences</taxon>
        <taxon>metagenomes</taxon>
        <taxon>ecological metagenomes</taxon>
    </lineage>
</organism>
<dbReference type="EMBL" id="UINC01057774">
    <property type="protein sequence ID" value="SVB79304.1"/>
    <property type="molecule type" value="Genomic_DNA"/>
</dbReference>
<gene>
    <name evidence="2" type="ORF">METZ01_LOCUS232158</name>
</gene>
<name>A0A382GWN1_9ZZZZ</name>
<evidence type="ECO:0000256" key="1">
    <source>
        <dbReference type="SAM" id="MobiDB-lite"/>
    </source>
</evidence>
<proteinExistence type="predicted"/>
<reference evidence="2" key="1">
    <citation type="submission" date="2018-05" db="EMBL/GenBank/DDBJ databases">
        <authorList>
            <person name="Lanie J.A."/>
            <person name="Ng W.-L."/>
            <person name="Kazmierczak K.M."/>
            <person name="Andrzejewski T.M."/>
            <person name="Davidsen T.M."/>
            <person name="Wayne K.J."/>
            <person name="Tettelin H."/>
            <person name="Glass J.I."/>
            <person name="Rusch D."/>
            <person name="Podicherti R."/>
            <person name="Tsui H.-C.T."/>
            <person name="Winkler M.E."/>
        </authorList>
    </citation>
    <scope>NUCLEOTIDE SEQUENCE</scope>
</reference>
<protein>
    <submittedName>
        <fullName evidence="2">Uncharacterized protein</fullName>
    </submittedName>
</protein>